<organism evidence="4">
    <name type="scientific">Sesamum radiatum</name>
    <name type="common">Black benniseed</name>
    <dbReference type="NCBI Taxonomy" id="300843"/>
    <lineage>
        <taxon>Eukaryota</taxon>
        <taxon>Viridiplantae</taxon>
        <taxon>Streptophyta</taxon>
        <taxon>Embryophyta</taxon>
        <taxon>Tracheophyta</taxon>
        <taxon>Spermatophyta</taxon>
        <taxon>Magnoliopsida</taxon>
        <taxon>eudicotyledons</taxon>
        <taxon>Gunneridae</taxon>
        <taxon>Pentapetalae</taxon>
        <taxon>asterids</taxon>
        <taxon>lamiids</taxon>
        <taxon>Lamiales</taxon>
        <taxon>Pedaliaceae</taxon>
        <taxon>Sesamum</taxon>
    </lineage>
</organism>
<reference evidence="4" key="2">
    <citation type="journal article" date="2024" name="Plant">
        <title>Genomic evolution and insights into agronomic trait innovations of Sesamum species.</title>
        <authorList>
            <person name="Miao H."/>
            <person name="Wang L."/>
            <person name="Qu L."/>
            <person name="Liu H."/>
            <person name="Sun Y."/>
            <person name="Le M."/>
            <person name="Wang Q."/>
            <person name="Wei S."/>
            <person name="Zheng Y."/>
            <person name="Lin W."/>
            <person name="Duan Y."/>
            <person name="Cao H."/>
            <person name="Xiong S."/>
            <person name="Wang X."/>
            <person name="Wei L."/>
            <person name="Li C."/>
            <person name="Ma Q."/>
            <person name="Ju M."/>
            <person name="Zhao R."/>
            <person name="Li G."/>
            <person name="Mu C."/>
            <person name="Tian Q."/>
            <person name="Mei H."/>
            <person name="Zhang T."/>
            <person name="Gao T."/>
            <person name="Zhang H."/>
        </authorList>
    </citation>
    <scope>NUCLEOTIDE SEQUENCE</scope>
    <source>
        <strain evidence="4">G02</strain>
    </source>
</reference>
<dbReference type="InterPro" id="IPR042197">
    <property type="entry name" value="Apaf_helical"/>
</dbReference>
<accession>A0AAW2MXW8</accession>
<dbReference type="InterPro" id="IPR027417">
    <property type="entry name" value="P-loop_NTPase"/>
</dbReference>
<dbReference type="PANTHER" id="PTHR36766:SF53">
    <property type="entry name" value="DISEASE RESISTANCE PROTEIN RPP13-LIKE"/>
    <property type="match status" value="1"/>
</dbReference>
<keyword evidence="1" id="KW-0433">Leucine-rich repeat</keyword>
<keyword evidence="2" id="KW-0611">Plant defense</keyword>
<dbReference type="Gene3D" id="3.40.50.300">
    <property type="entry name" value="P-loop containing nucleotide triphosphate hydrolases"/>
    <property type="match status" value="1"/>
</dbReference>
<feature type="domain" description="NB-ARC" evidence="3">
    <location>
        <begin position="15"/>
        <end position="88"/>
    </location>
</feature>
<protein>
    <submittedName>
        <fullName evidence="4">Disease resistance protein RPP13</fullName>
    </submittedName>
</protein>
<sequence>MMNNYMNFFTVHSKGRRYLIVLDDVWRQYDWGALTSLLPDEANGSRSLLTTRIEGVARFSGSIACHKMRFLTEKDSWDLLCLKVFGEEHSCPPQLEKAGKKIAKKCEGLPLAIIAIAKHLSKAEKTPEYWSMVAEKESSNIISADAEMSKHYI</sequence>
<dbReference type="Pfam" id="PF00931">
    <property type="entry name" value="NB-ARC"/>
    <property type="match status" value="1"/>
</dbReference>
<gene>
    <name evidence="4" type="ORF">Sradi_4789700</name>
</gene>
<comment type="caution">
    <text evidence="4">The sequence shown here is derived from an EMBL/GenBank/DDBJ whole genome shotgun (WGS) entry which is preliminary data.</text>
</comment>
<reference evidence="4" key="1">
    <citation type="submission" date="2020-06" db="EMBL/GenBank/DDBJ databases">
        <authorList>
            <person name="Li T."/>
            <person name="Hu X."/>
            <person name="Zhang T."/>
            <person name="Song X."/>
            <person name="Zhang H."/>
            <person name="Dai N."/>
            <person name="Sheng W."/>
            <person name="Hou X."/>
            <person name="Wei L."/>
        </authorList>
    </citation>
    <scope>NUCLEOTIDE SEQUENCE</scope>
    <source>
        <strain evidence="4">G02</strain>
        <tissue evidence="4">Leaf</tissue>
    </source>
</reference>
<dbReference type="PRINTS" id="PR00364">
    <property type="entry name" value="DISEASERSIST"/>
</dbReference>
<evidence type="ECO:0000313" key="4">
    <source>
        <dbReference type="EMBL" id="KAL0335778.1"/>
    </source>
</evidence>
<dbReference type="EMBL" id="JACGWJ010000021">
    <property type="protein sequence ID" value="KAL0335778.1"/>
    <property type="molecule type" value="Genomic_DNA"/>
</dbReference>
<dbReference type="AlphaFoldDB" id="A0AAW2MXW8"/>
<dbReference type="InterPro" id="IPR002182">
    <property type="entry name" value="NB-ARC"/>
</dbReference>
<dbReference type="PANTHER" id="PTHR36766">
    <property type="entry name" value="PLANT BROAD-SPECTRUM MILDEW RESISTANCE PROTEIN RPW8"/>
    <property type="match status" value="1"/>
</dbReference>
<dbReference type="SUPFAM" id="SSF52540">
    <property type="entry name" value="P-loop containing nucleoside triphosphate hydrolases"/>
    <property type="match status" value="1"/>
</dbReference>
<evidence type="ECO:0000259" key="3">
    <source>
        <dbReference type="Pfam" id="PF00931"/>
    </source>
</evidence>
<evidence type="ECO:0000256" key="1">
    <source>
        <dbReference type="ARBA" id="ARBA00022614"/>
    </source>
</evidence>
<dbReference type="Gene3D" id="1.10.8.430">
    <property type="entry name" value="Helical domain of apoptotic protease-activating factors"/>
    <property type="match status" value="1"/>
</dbReference>
<dbReference type="GO" id="GO:0043531">
    <property type="term" value="F:ADP binding"/>
    <property type="evidence" value="ECO:0007669"/>
    <property type="project" value="InterPro"/>
</dbReference>
<proteinExistence type="predicted"/>
<dbReference type="GO" id="GO:0006952">
    <property type="term" value="P:defense response"/>
    <property type="evidence" value="ECO:0007669"/>
    <property type="project" value="UniProtKB-KW"/>
</dbReference>
<evidence type="ECO:0000256" key="2">
    <source>
        <dbReference type="ARBA" id="ARBA00022821"/>
    </source>
</evidence>
<name>A0AAW2MXW8_SESRA</name>